<protein>
    <recommendedName>
        <fullName evidence="13">C2H2-type domain-containing protein</fullName>
    </recommendedName>
</protein>
<evidence type="ECO:0000256" key="5">
    <source>
        <dbReference type="ARBA" id="ARBA00022771"/>
    </source>
</evidence>
<evidence type="ECO:0000256" key="11">
    <source>
        <dbReference type="PROSITE-ProRule" id="PRU00042"/>
    </source>
</evidence>
<feature type="domain" description="C2H2-type" evidence="13">
    <location>
        <begin position="268"/>
        <end position="295"/>
    </location>
</feature>
<dbReference type="InterPro" id="IPR036236">
    <property type="entry name" value="Znf_C2H2_sf"/>
</dbReference>
<evidence type="ECO:0000256" key="2">
    <source>
        <dbReference type="ARBA" id="ARBA00006991"/>
    </source>
</evidence>
<evidence type="ECO:0000256" key="10">
    <source>
        <dbReference type="ARBA" id="ARBA00023242"/>
    </source>
</evidence>
<dbReference type="Gene3D" id="3.30.160.60">
    <property type="entry name" value="Classic Zinc Finger"/>
    <property type="match status" value="5"/>
</dbReference>
<dbReference type="GO" id="GO:0000981">
    <property type="term" value="F:DNA-binding transcription factor activity, RNA polymerase II-specific"/>
    <property type="evidence" value="ECO:0007669"/>
    <property type="project" value="TreeGrafter"/>
</dbReference>
<dbReference type="FunFam" id="3.30.160.60:FF:000710">
    <property type="entry name" value="Zinc finger protein 768"/>
    <property type="match status" value="1"/>
</dbReference>
<dbReference type="GeneTree" id="ENSGT01150000286977"/>
<feature type="domain" description="C2H2-type" evidence="13">
    <location>
        <begin position="212"/>
        <end position="239"/>
    </location>
</feature>
<keyword evidence="10" id="KW-0539">Nucleus</keyword>
<evidence type="ECO:0000313" key="15">
    <source>
        <dbReference type="Proteomes" id="UP000694548"/>
    </source>
</evidence>
<dbReference type="FunFam" id="3.30.160.60:FF:000597">
    <property type="entry name" value="zinc finger protein 236 isoform X3"/>
    <property type="match status" value="1"/>
</dbReference>
<reference evidence="14" key="1">
    <citation type="submission" date="2025-08" db="UniProtKB">
        <authorList>
            <consortium name="Ensembl"/>
        </authorList>
    </citation>
    <scope>IDENTIFICATION</scope>
</reference>
<dbReference type="FunFam" id="3.30.160.60:FF:001158">
    <property type="entry name" value="zinc finger protein 22"/>
    <property type="match status" value="2"/>
</dbReference>
<dbReference type="FunFam" id="3.30.160.60:FF:001370">
    <property type="entry name" value="Zinc finger protein"/>
    <property type="match status" value="1"/>
</dbReference>
<dbReference type="GO" id="GO:0008270">
    <property type="term" value="F:zinc ion binding"/>
    <property type="evidence" value="ECO:0007669"/>
    <property type="project" value="UniProtKB-KW"/>
</dbReference>
<evidence type="ECO:0000256" key="4">
    <source>
        <dbReference type="ARBA" id="ARBA00022737"/>
    </source>
</evidence>
<feature type="domain" description="C2H2-type" evidence="13">
    <location>
        <begin position="184"/>
        <end position="211"/>
    </location>
</feature>
<evidence type="ECO:0000256" key="7">
    <source>
        <dbReference type="ARBA" id="ARBA00023015"/>
    </source>
</evidence>
<feature type="compositionally biased region" description="Polar residues" evidence="12">
    <location>
        <begin position="159"/>
        <end position="168"/>
    </location>
</feature>
<keyword evidence="15" id="KW-1185">Reference proteome</keyword>
<dbReference type="PROSITE" id="PS50157">
    <property type="entry name" value="ZINC_FINGER_C2H2_2"/>
    <property type="match status" value="5"/>
</dbReference>
<evidence type="ECO:0000256" key="1">
    <source>
        <dbReference type="ARBA" id="ARBA00004123"/>
    </source>
</evidence>
<sequence length="320" mass="37271">MLCGSSPRGVEPPSQHTCNRVAEAFQFSRDDSDEEVGELPQDQVWEKEEVLSDQQLSNQRTTSSLNQKEPEPPLIKEEQQELCVHLHERQFILKQENDTFMVTSPSEETDKCEQQPNRNKPLSQSSTETKNQDHDGYWNKNSEPNSNEELTQNKRHKQTTNPRVSIDSQKPKKHKRAHRDEKSFLCKLCWKSFSYNSDLTRHLRTHTGEKPYRCETCGKYFTHSGHLTRHMRTHTGEKPFRCKVCDKCFNHSGHLTIHIRTHTGEKPFRCKICGKCFSQRSDLTTHMRTHTGEKPYSCKTCGKCFSVRGSLNSHMKTQHR</sequence>
<keyword evidence="4" id="KW-0677">Repeat</keyword>
<feature type="domain" description="C2H2-type" evidence="13">
    <location>
        <begin position="296"/>
        <end position="320"/>
    </location>
</feature>
<dbReference type="InterPro" id="IPR013087">
    <property type="entry name" value="Znf_C2H2_type"/>
</dbReference>
<feature type="compositionally biased region" description="Polar residues" evidence="12">
    <location>
        <begin position="139"/>
        <end position="150"/>
    </location>
</feature>
<accession>A0A8C6M7X0</accession>
<proteinExistence type="inferred from homology"/>
<feature type="region of interest" description="Disordered" evidence="12">
    <location>
        <begin position="49"/>
        <end position="80"/>
    </location>
</feature>
<comment type="similarity">
    <text evidence="2">Belongs to the krueppel C2H2-type zinc-finger protein family.</text>
</comment>
<comment type="subcellular location">
    <subcellularLocation>
        <location evidence="1">Nucleus</location>
    </subcellularLocation>
</comment>
<evidence type="ECO:0000259" key="13">
    <source>
        <dbReference type="PROSITE" id="PS50157"/>
    </source>
</evidence>
<name>A0A8C6M7X0_NOTFU</name>
<dbReference type="PANTHER" id="PTHR23235:SF120">
    <property type="entry name" value="KRUPPEL-LIKE FACTOR 15"/>
    <property type="match status" value="1"/>
</dbReference>
<feature type="region of interest" description="Disordered" evidence="12">
    <location>
        <begin position="103"/>
        <end position="179"/>
    </location>
</feature>
<keyword evidence="9" id="KW-0804">Transcription</keyword>
<evidence type="ECO:0000313" key="14">
    <source>
        <dbReference type="Ensembl" id="ENSNFUP00015030237.1"/>
    </source>
</evidence>
<dbReference type="SUPFAM" id="SSF57667">
    <property type="entry name" value="beta-beta-alpha zinc fingers"/>
    <property type="match status" value="3"/>
</dbReference>
<dbReference type="AlphaFoldDB" id="A0A8C6M7X0"/>
<organism evidence="14 15">
    <name type="scientific">Nothobranchius furzeri</name>
    <name type="common">Turquoise killifish</name>
    <dbReference type="NCBI Taxonomy" id="105023"/>
    <lineage>
        <taxon>Eukaryota</taxon>
        <taxon>Metazoa</taxon>
        <taxon>Chordata</taxon>
        <taxon>Craniata</taxon>
        <taxon>Vertebrata</taxon>
        <taxon>Euteleostomi</taxon>
        <taxon>Actinopterygii</taxon>
        <taxon>Neopterygii</taxon>
        <taxon>Teleostei</taxon>
        <taxon>Neoteleostei</taxon>
        <taxon>Acanthomorphata</taxon>
        <taxon>Ovalentaria</taxon>
        <taxon>Atherinomorphae</taxon>
        <taxon>Cyprinodontiformes</taxon>
        <taxon>Nothobranchiidae</taxon>
        <taxon>Nothobranchius</taxon>
    </lineage>
</organism>
<dbReference type="GO" id="GO:0000978">
    <property type="term" value="F:RNA polymerase II cis-regulatory region sequence-specific DNA binding"/>
    <property type="evidence" value="ECO:0007669"/>
    <property type="project" value="TreeGrafter"/>
</dbReference>
<evidence type="ECO:0000256" key="3">
    <source>
        <dbReference type="ARBA" id="ARBA00022723"/>
    </source>
</evidence>
<evidence type="ECO:0000256" key="8">
    <source>
        <dbReference type="ARBA" id="ARBA00023125"/>
    </source>
</evidence>
<dbReference type="PROSITE" id="PS00028">
    <property type="entry name" value="ZINC_FINGER_C2H2_1"/>
    <property type="match status" value="5"/>
</dbReference>
<dbReference type="PANTHER" id="PTHR23235">
    <property type="entry name" value="KRUEPPEL-LIKE TRANSCRIPTION FACTOR"/>
    <property type="match status" value="1"/>
</dbReference>
<keyword evidence="7" id="KW-0805">Transcription regulation</keyword>
<feature type="compositionally biased region" description="Basic and acidic residues" evidence="12">
    <location>
        <begin position="68"/>
        <end position="80"/>
    </location>
</feature>
<dbReference type="Proteomes" id="UP000694548">
    <property type="component" value="Unassembled WGS sequence"/>
</dbReference>
<feature type="compositionally biased region" description="Polar residues" evidence="12">
    <location>
        <begin position="114"/>
        <end position="129"/>
    </location>
</feature>
<dbReference type="Pfam" id="PF00096">
    <property type="entry name" value="zf-C2H2"/>
    <property type="match status" value="5"/>
</dbReference>
<reference evidence="14" key="2">
    <citation type="submission" date="2025-09" db="UniProtKB">
        <authorList>
            <consortium name="Ensembl"/>
        </authorList>
    </citation>
    <scope>IDENTIFICATION</scope>
</reference>
<evidence type="ECO:0000256" key="12">
    <source>
        <dbReference type="SAM" id="MobiDB-lite"/>
    </source>
</evidence>
<dbReference type="SMART" id="SM00355">
    <property type="entry name" value="ZnF_C2H2"/>
    <property type="match status" value="5"/>
</dbReference>
<evidence type="ECO:0000256" key="9">
    <source>
        <dbReference type="ARBA" id="ARBA00023163"/>
    </source>
</evidence>
<keyword evidence="3" id="KW-0479">Metal-binding</keyword>
<dbReference type="Ensembl" id="ENSNFUT00015031598.1">
    <property type="protein sequence ID" value="ENSNFUP00015030237.1"/>
    <property type="gene ID" value="ENSNFUG00015014739.1"/>
</dbReference>
<evidence type="ECO:0000256" key="6">
    <source>
        <dbReference type="ARBA" id="ARBA00022833"/>
    </source>
</evidence>
<keyword evidence="6" id="KW-0862">Zinc</keyword>
<dbReference type="GO" id="GO:0005634">
    <property type="term" value="C:nucleus"/>
    <property type="evidence" value="ECO:0007669"/>
    <property type="project" value="UniProtKB-SubCell"/>
</dbReference>
<feature type="domain" description="C2H2-type" evidence="13">
    <location>
        <begin position="240"/>
        <end position="267"/>
    </location>
</feature>
<keyword evidence="8" id="KW-0238">DNA-binding</keyword>
<feature type="compositionally biased region" description="Polar residues" evidence="12">
    <location>
        <begin position="52"/>
        <end position="67"/>
    </location>
</feature>
<keyword evidence="5 11" id="KW-0863">Zinc-finger</keyword>